<dbReference type="InterPro" id="IPR011333">
    <property type="entry name" value="SKP1/BTB/POZ_sf"/>
</dbReference>
<dbReference type="InterPro" id="IPR000210">
    <property type="entry name" value="BTB/POZ_dom"/>
</dbReference>
<feature type="compositionally biased region" description="Basic and acidic residues" evidence="6">
    <location>
        <begin position="157"/>
        <end position="167"/>
    </location>
</feature>
<evidence type="ECO:0000256" key="3">
    <source>
        <dbReference type="ARBA" id="ARBA00022771"/>
    </source>
</evidence>
<keyword evidence="3" id="KW-0863">Zinc-finger</keyword>
<dbReference type="VEuPathDB" id="VectorBase:AQUA010233"/>
<feature type="compositionally biased region" description="Acidic residues" evidence="6">
    <location>
        <begin position="168"/>
        <end position="180"/>
    </location>
</feature>
<dbReference type="Gene3D" id="3.30.710.10">
    <property type="entry name" value="Potassium Channel Kv1.1, Chain A"/>
    <property type="match status" value="1"/>
</dbReference>
<dbReference type="FunFam" id="2.20.25.240:FF:000008">
    <property type="entry name" value="AGAP003439-PA"/>
    <property type="match status" value="1"/>
</dbReference>
<keyword evidence="4" id="KW-0862">Zinc</keyword>
<dbReference type="InterPro" id="IPR040312">
    <property type="entry name" value="FWCH1/FWCH2"/>
</dbReference>
<feature type="compositionally biased region" description="Polar residues" evidence="6">
    <location>
        <begin position="211"/>
        <end position="220"/>
    </location>
</feature>
<dbReference type="Pfam" id="PF04500">
    <property type="entry name" value="FLYWCH"/>
    <property type="match status" value="14"/>
</dbReference>
<keyword evidence="1" id="KW-1017">Isopeptide bond</keyword>
<dbReference type="Pfam" id="PF00651">
    <property type="entry name" value="BTB"/>
    <property type="match status" value="1"/>
</dbReference>
<dbReference type="PROSITE" id="PS51457">
    <property type="entry name" value="BEN"/>
    <property type="match status" value="1"/>
</dbReference>
<dbReference type="Proteomes" id="UP000076407">
    <property type="component" value="Unassembled WGS sequence"/>
</dbReference>
<feature type="region of interest" description="Disordered" evidence="6">
    <location>
        <begin position="62"/>
        <end position="101"/>
    </location>
</feature>
<dbReference type="Gene3D" id="2.20.25.240">
    <property type="match status" value="14"/>
</dbReference>
<evidence type="ECO:0000256" key="1">
    <source>
        <dbReference type="ARBA" id="ARBA00022499"/>
    </source>
</evidence>
<evidence type="ECO:0000259" key="8">
    <source>
        <dbReference type="PROSITE" id="PS51457"/>
    </source>
</evidence>
<feature type="compositionally biased region" description="Pro residues" evidence="6">
    <location>
        <begin position="969"/>
        <end position="984"/>
    </location>
</feature>
<dbReference type="InterPro" id="IPR007588">
    <property type="entry name" value="Znf_FLYWCH"/>
</dbReference>
<evidence type="ECO:0000256" key="6">
    <source>
        <dbReference type="SAM" id="MobiDB-lite"/>
    </source>
</evidence>
<dbReference type="PANTHER" id="PTHR31665:SF0">
    <property type="entry name" value="FLYWCH FAMILY MEMBER 2"/>
    <property type="match status" value="1"/>
</dbReference>
<feature type="compositionally biased region" description="Polar residues" evidence="6">
    <location>
        <begin position="85"/>
        <end position="101"/>
    </location>
</feature>
<evidence type="ECO:0000313" key="9">
    <source>
        <dbReference type="EnsemblMetazoa" id="AQUA010233-PA"/>
    </source>
</evidence>
<evidence type="ECO:0000259" key="7">
    <source>
        <dbReference type="PROSITE" id="PS50097"/>
    </source>
</evidence>
<name>A0A182XK47_ANOQN</name>
<feature type="region of interest" description="Disordered" evidence="6">
    <location>
        <begin position="927"/>
        <end position="1003"/>
    </location>
</feature>
<feature type="domain" description="BTB" evidence="7">
    <location>
        <begin position="1"/>
        <end position="39"/>
    </location>
</feature>
<dbReference type="PANTHER" id="PTHR31665">
    <property type="entry name" value="FLYWCH FAMILY MEMBER 2-RELATED"/>
    <property type="match status" value="1"/>
</dbReference>
<protein>
    <recommendedName>
        <fullName evidence="11">BEN domain-containing protein</fullName>
    </recommendedName>
</protein>
<keyword evidence="2" id="KW-0479">Metal-binding</keyword>
<evidence type="ECO:0000256" key="4">
    <source>
        <dbReference type="ARBA" id="ARBA00022833"/>
    </source>
</evidence>
<dbReference type="SUPFAM" id="SSF54695">
    <property type="entry name" value="POZ domain"/>
    <property type="match status" value="1"/>
</dbReference>
<dbReference type="GO" id="GO:0003677">
    <property type="term" value="F:DNA binding"/>
    <property type="evidence" value="ECO:0007669"/>
    <property type="project" value="InterPro"/>
</dbReference>
<proteinExistence type="predicted"/>
<feature type="region of interest" description="Disordered" evidence="6">
    <location>
        <begin position="150"/>
        <end position="180"/>
    </location>
</feature>
<sequence>MFTQVPVNQHAFIFLKDVSHSALQDLIQFMYCGEVNVKQDALPAFISTAEALQIKGLTETSNLSSQKRTMPQRGLQSHASKRTKMSISASSDGLDTSDSTPAQVQTVQTVQIVKQIPAQVIEPEYIELPIESINPKAEPDYTDETAEIETVDAETEQEQKLSEHDQGDADDDGNYVEDDTYGDMAMGKYEESYLTEGEEGAKPGVSGFVDSYTSDGGNATEISTQEDKALYDFPEDLEEYVNIRTRDPIDVKNHKVDVIDTGAEFKIVVRDHDNYLFGLDIKRPVVVNGGKHLFLGSRKGGLQLVHDNYLYRSNLRRQGRNGDVLYWECIYNRGQKCRGRLKTIGNQIMITNGRATSPVLDGINTITTTTNITTNCPPSSNCPMAPSSMVDSTVELKFIKSPWSTPCLVLNNFLYNCHSTRGDIGYWRCHNYSRKVKEERCRARCVVKSGRLSALTGAQHNHPPHTEKIERIVRRNYADEQQELEMMRIQQQQQQEPQHHPIQASSDDILLLMATNAQNDNNGTTSAGGQQQVQVQPIMRTIRQQTHSTTLEVASAPMISSVTTAVLSPAITDLIKMEDYDLPTVELYQRGLPLLVKNKFIYRCERTRNHRSYWLCTRYKTHKCTGRIICQNNTVLKETEHCHMDDSRRLHHSELKLVDMSQINIECWFIPSQRGYPLLVVGNFLFRKNRDKYWRCIRCTKHKCRSRCIIKDKGVVVNIGKHAHGPETAKIQMGRKIRDTAAPRKKGARRNSFMYDLPYEMINNRKGGLNLHFRGYVYRRKTNFSQTTNWVCANPLTSLNGNAIGYPGACAARCITDGAGGIRFMGLGKWTIIATNSDGGGSDDDESEDNVAVFSRTMRGKEQLVYKGQPFVFEKLVLTTGGQSKKIWRCNQWWNQKCRARVYTIDDHITPLNRYHTHSDIVKRKQRVVKRDKTCDTGAKTTDSIPKKAATISDARQLRRQSRTAQPTPQLPPPPTPPPPPPHPPSHESSLNQPATVSVQDDAKKGEIDSKQKMMEKKVPLHAGSSVYIATKDLLSIYTSKPAVYTGRLIQLMFGLDTLKISCLDSKERVNTDLVPLDPTTLEAVITHIVDVFQQQKQHITPGMVRNFIRNRLDLLRTNLDIDSSNNNYAVRQKSSRIFIPIDHSEAMFSESSSGTRQLLYQNHVFHRNIKSGDTEYWRCSKAMRLKCKATIVTKGNMMRFNGQAHNHIPMERLTYGLAIFIAIGPEKQLIRLRGKLYQKTIGRAYRSVWTCIEYGCPGEILLKELKGGEIRITSAHNDDCTSDYFKNRPANQMYLNENAARFIVGVRGSRKLKVGDYSFTKNKECTDKTYWSYNKVVYIVGQRGSILLSVNGYRYVKNRKSQSKTYWICAKKGSLGCRARITTALSSSNDSTPKVILNTGTHNHGLVAKQDQDVKNTISHKYRVLSDIRKAREGKQSPNVTHFQLKMDNERNPYFKLQLRGQPAQPKLKLNKSPAKTDNAHRSPTLTVRKFNKPVAVDANKIQYTNGRGNNVLMYDGHRYIKNNCYGGKMYWKCSKWHTNCKARAITSVSNPEQCVLKNAHNHDMFLCHILNPHIEIYTTKSFRGRPAIIVDKQKYLLMSENSKRIVWRCSSMATEKLKCPARIMQYKDTDQYTFPDKSVHQHAPLKRYKNINCDGTHDMTLRFRTSQKGKLQLSYGGFYYCMEKKIHHKEYWRCIYYTTKIKCHGRLHRFDNKVHHMGAHNHAPQLFKRADYKRLSEIIIGYKFVENRQSKRNIFWRCARYVKHGCRAACVTSKNCAGNDQSIRLTAMGESYSLYPESSASAGGAEEEQGQELEMIGGQFHAGSMFSFGVSQRGAKKLIYDRYEYIKDREFPLSTNWRCALFKRYNCRARAITKVKNGGYHAAIFDITRRGHQMLLYRGHRYVREKQKGDISNWKCSMHSKYHCKARAVSRKRNGREMMRLTHEEHTHEVFPENGPCTFIPATFGKTRRGQLKLLYDGHAYTRDRQSAKTCNWKCSLFTRYRCRARAVTKDIGGFVHMKVTNTSHYHPKEEYKMKLKKEPL</sequence>
<feature type="compositionally biased region" description="Polar residues" evidence="6">
    <location>
        <begin position="62"/>
        <end position="78"/>
    </location>
</feature>
<dbReference type="EnsemblMetazoa" id="AQUA010233-RA">
    <property type="protein sequence ID" value="AQUA010233-PA"/>
    <property type="gene ID" value="AQUA010233"/>
</dbReference>
<feature type="compositionally biased region" description="Polar residues" evidence="6">
    <location>
        <begin position="987"/>
        <end position="999"/>
    </location>
</feature>
<feature type="region of interest" description="Disordered" evidence="6">
    <location>
        <begin position="193"/>
        <end position="220"/>
    </location>
</feature>
<dbReference type="GO" id="GO:0008270">
    <property type="term" value="F:zinc ion binding"/>
    <property type="evidence" value="ECO:0007669"/>
    <property type="project" value="UniProtKB-KW"/>
</dbReference>
<reference evidence="9" key="1">
    <citation type="submission" date="2020-05" db="UniProtKB">
        <authorList>
            <consortium name="EnsemblMetazoa"/>
        </authorList>
    </citation>
    <scope>IDENTIFICATION</scope>
    <source>
        <strain evidence="9">SANGQUA</strain>
    </source>
</reference>
<evidence type="ECO:0000256" key="2">
    <source>
        <dbReference type="ARBA" id="ARBA00022723"/>
    </source>
</evidence>
<keyword evidence="10" id="KW-1185">Reference proteome</keyword>
<organism evidence="9 10">
    <name type="scientific">Anopheles quadriannulatus</name>
    <name type="common">Mosquito</name>
    <dbReference type="NCBI Taxonomy" id="34691"/>
    <lineage>
        <taxon>Eukaryota</taxon>
        <taxon>Metazoa</taxon>
        <taxon>Ecdysozoa</taxon>
        <taxon>Arthropoda</taxon>
        <taxon>Hexapoda</taxon>
        <taxon>Insecta</taxon>
        <taxon>Pterygota</taxon>
        <taxon>Neoptera</taxon>
        <taxon>Endopterygota</taxon>
        <taxon>Diptera</taxon>
        <taxon>Nematocera</taxon>
        <taxon>Culicoidea</taxon>
        <taxon>Culicidae</taxon>
        <taxon>Anophelinae</taxon>
        <taxon>Anopheles</taxon>
    </lineage>
</organism>
<dbReference type="STRING" id="34691.A0A182XK47"/>
<keyword evidence="5" id="KW-0832">Ubl conjugation</keyword>
<feature type="domain" description="BEN" evidence="8">
    <location>
        <begin position="1024"/>
        <end position="1120"/>
    </location>
</feature>
<evidence type="ECO:0000313" key="10">
    <source>
        <dbReference type="Proteomes" id="UP000076407"/>
    </source>
</evidence>
<evidence type="ECO:0000256" key="5">
    <source>
        <dbReference type="ARBA" id="ARBA00022843"/>
    </source>
</evidence>
<accession>A0A182XK47</accession>
<dbReference type="InterPro" id="IPR018379">
    <property type="entry name" value="BEN_domain"/>
</dbReference>
<evidence type="ECO:0008006" key="11">
    <source>
        <dbReference type="Google" id="ProtNLM"/>
    </source>
</evidence>
<dbReference type="PROSITE" id="PS50097">
    <property type="entry name" value="BTB"/>
    <property type="match status" value="1"/>
</dbReference>